<dbReference type="EMBL" id="AXZF01000033">
    <property type="protein sequence ID" value="ERT69154.1"/>
    <property type="molecule type" value="Genomic_DNA"/>
</dbReference>
<protein>
    <recommendedName>
        <fullName evidence="4">ABC transporter, solute-binding protein</fullName>
    </recommendedName>
</protein>
<dbReference type="AlphaFoldDB" id="U7VDH1"/>
<dbReference type="SUPFAM" id="SSF53850">
    <property type="entry name" value="Periplasmic binding protein-like II"/>
    <property type="match status" value="1"/>
</dbReference>
<sequence>MEGVMNKKIGLLLLVGGLLQRGVLANEHKISEKPLELSILAIQNGKTYDENWTVFQEAFKDTNVKLKSYSSKNLTDEIQAFNLAVSSGNLPDIISLAYPEKLESLGMDGGIVPLNDLINKHAPNIKAFFEKYPRYKMDAVAADGNIYFIPDYYDWYNMRAAQGVFIRKDWLDKLGLKTPKTMDELYEVMVAFKTKDPNGNGKADEIPYFERSVEFADKELVGMFGAEIGFYVDENGKVKFGPTTERFKEAMPQVIKWYKEGLIDPEIFTRGFQARDYMLRNDLGGVTFDWFASTASYNEDKELKDKVKDFEFVAIAPPEYKGKSYAPDARTTYLGGWGISATCKDPVAAIKYFDYWFSEKGYELSNWGIENDTFVKEENGKKKFTDTVMKADGKTPLQVLRDKGIQFRIGALQDYEYEKAWGNPKASEWAEMYMQNGYIVDPMPTLKYTKEENRKIQKINSQLNMAVKEMNQKWILGAVDFNKTYDEFLNRLNEIGLKEAIDINQKSYDRFINSSN</sequence>
<keyword evidence="1" id="KW-0732">Signal</keyword>
<evidence type="ECO:0000313" key="3">
    <source>
        <dbReference type="Proteomes" id="UP000017081"/>
    </source>
</evidence>
<dbReference type="PANTHER" id="PTHR43649:SF33">
    <property type="entry name" value="POLYGALACTURONAN_RHAMNOGALACTURONAN-BINDING PROTEIN YTCQ"/>
    <property type="match status" value="1"/>
</dbReference>
<dbReference type="PANTHER" id="PTHR43649">
    <property type="entry name" value="ARABINOSE-BINDING PROTEIN-RELATED"/>
    <property type="match status" value="1"/>
</dbReference>
<dbReference type="Gene3D" id="3.40.190.10">
    <property type="entry name" value="Periplasmic binding protein-like II"/>
    <property type="match status" value="2"/>
</dbReference>
<dbReference type="eggNOG" id="COG1653">
    <property type="taxonomic scope" value="Bacteria"/>
</dbReference>
<dbReference type="STRING" id="1319815.HMPREF0202_00888"/>
<evidence type="ECO:0000256" key="1">
    <source>
        <dbReference type="ARBA" id="ARBA00022729"/>
    </source>
</evidence>
<accession>U7VDH1</accession>
<gene>
    <name evidence="2" type="ORF">HMPREF0202_00888</name>
</gene>
<evidence type="ECO:0008006" key="4">
    <source>
        <dbReference type="Google" id="ProtNLM"/>
    </source>
</evidence>
<reference evidence="2 3" key="1">
    <citation type="submission" date="2013-08" db="EMBL/GenBank/DDBJ databases">
        <authorList>
            <person name="Weinstock G."/>
            <person name="Sodergren E."/>
            <person name="Wylie T."/>
            <person name="Fulton L."/>
            <person name="Fulton R."/>
            <person name="Fronick C."/>
            <person name="O'Laughlin M."/>
            <person name="Godfrey J."/>
            <person name="Miner T."/>
            <person name="Herter B."/>
            <person name="Appelbaum E."/>
            <person name="Cordes M."/>
            <person name="Lek S."/>
            <person name="Wollam A."/>
            <person name="Pepin K.H."/>
            <person name="Palsikar V.B."/>
            <person name="Mitreva M."/>
            <person name="Wilson R.K."/>
        </authorList>
    </citation>
    <scope>NUCLEOTIDE SEQUENCE [LARGE SCALE GENOMIC DNA]</scope>
    <source>
        <strain evidence="2 3">ATCC BAA-474</strain>
    </source>
</reference>
<dbReference type="InterPro" id="IPR050490">
    <property type="entry name" value="Bact_solute-bd_prot1"/>
</dbReference>
<name>U7VDH1_9FUSO</name>
<dbReference type="Proteomes" id="UP000017081">
    <property type="component" value="Unassembled WGS sequence"/>
</dbReference>
<organism evidence="2 3">
    <name type="scientific">Cetobacterium somerae ATCC BAA-474</name>
    <dbReference type="NCBI Taxonomy" id="1319815"/>
    <lineage>
        <taxon>Bacteria</taxon>
        <taxon>Fusobacteriati</taxon>
        <taxon>Fusobacteriota</taxon>
        <taxon>Fusobacteriia</taxon>
        <taxon>Fusobacteriales</taxon>
        <taxon>Fusobacteriaceae</taxon>
        <taxon>Cetobacterium</taxon>
    </lineage>
</organism>
<evidence type="ECO:0000313" key="2">
    <source>
        <dbReference type="EMBL" id="ERT69154.1"/>
    </source>
</evidence>
<dbReference type="HOGENOM" id="CLU_021021_2_0_0"/>
<proteinExistence type="predicted"/>
<comment type="caution">
    <text evidence="2">The sequence shown here is derived from an EMBL/GenBank/DDBJ whole genome shotgun (WGS) entry which is preliminary data.</text>
</comment>
<keyword evidence="3" id="KW-1185">Reference proteome</keyword>
<dbReference type="PATRIC" id="fig|1319815.3.peg.852"/>